<feature type="compositionally biased region" description="Basic residues" evidence="1">
    <location>
        <begin position="32"/>
        <end position="45"/>
    </location>
</feature>
<protein>
    <submittedName>
        <fullName evidence="2">Uncharacterized protein</fullName>
    </submittedName>
</protein>
<dbReference type="EMBL" id="HE797220">
    <property type="protein sequence ID" value="CCM06002.1"/>
    <property type="molecule type" value="Genomic_DNA"/>
</dbReference>
<dbReference type="AlphaFoldDB" id="J4I2F1"/>
<accession>J4I2F1</accession>
<evidence type="ECO:0000313" key="2">
    <source>
        <dbReference type="EMBL" id="CCM06002.1"/>
    </source>
</evidence>
<dbReference type="Proteomes" id="UP000006352">
    <property type="component" value="Unassembled WGS sequence"/>
</dbReference>
<feature type="region of interest" description="Disordered" evidence="1">
    <location>
        <begin position="1"/>
        <end position="65"/>
    </location>
</feature>
<name>J4I2F1_9APHY</name>
<dbReference type="GeneID" id="24100913"/>
<organism evidence="2 3">
    <name type="scientific">Fibroporia radiculosa</name>
    <dbReference type="NCBI Taxonomy" id="599839"/>
    <lineage>
        <taxon>Eukaryota</taxon>
        <taxon>Fungi</taxon>
        <taxon>Dikarya</taxon>
        <taxon>Basidiomycota</taxon>
        <taxon>Agaricomycotina</taxon>
        <taxon>Agaricomycetes</taxon>
        <taxon>Polyporales</taxon>
        <taxon>Fibroporiaceae</taxon>
        <taxon>Fibroporia</taxon>
    </lineage>
</organism>
<dbReference type="InParanoid" id="J4I2F1"/>
<feature type="compositionally biased region" description="Polar residues" evidence="1">
    <location>
        <begin position="7"/>
        <end position="18"/>
    </location>
</feature>
<proteinExistence type="predicted"/>
<reference evidence="2 3" key="1">
    <citation type="journal article" date="2012" name="Appl. Environ. Microbiol.">
        <title>Short-read sequencing for genomic analysis of the brown rot fungus Fibroporia radiculosa.</title>
        <authorList>
            <person name="Tang J.D."/>
            <person name="Perkins A.D."/>
            <person name="Sonstegard T.S."/>
            <person name="Schroeder S.G."/>
            <person name="Burgess S.C."/>
            <person name="Diehl S.V."/>
        </authorList>
    </citation>
    <scope>NUCLEOTIDE SEQUENCE [LARGE SCALE GENOMIC DNA]</scope>
    <source>
        <strain evidence="2 3">TFFH 294</strain>
    </source>
</reference>
<gene>
    <name evidence="2" type="ORF">FIBRA_08245</name>
</gene>
<feature type="compositionally biased region" description="Acidic residues" evidence="1">
    <location>
        <begin position="50"/>
        <end position="62"/>
    </location>
</feature>
<dbReference type="RefSeq" id="XP_012185285.1">
    <property type="nucleotide sequence ID" value="XM_012329895.1"/>
</dbReference>
<dbReference type="HOGENOM" id="CLU_633178_0_0_1"/>
<keyword evidence="3" id="KW-1185">Reference proteome</keyword>
<evidence type="ECO:0000313" key="3">
    <source>
        <dbReference type="Proteomes" id="UP000006352"/>
    </source>
</evidence>
<evidence type="ECO:0000256" key="1">
    <source>
        <dbReference type="SAM" id="MobiDB-lite"/>
    </source>
</evidence>
<dbReference type="OrthoDB" id="2921613at2759"/>
<sequence length="433" mass="48219">MDPAGLPTSNHPQSQAVQNDGPAVPHGESRWVKRPPLRRTPKFRRIPGFSDDDSDDSDDDSDSIFSSSVVFPLSQHIIGSDDPDSSSDSDEDDDLAQAIRCAPVRVELRPGTASTFGLPSLRPPSPLPLPTSPPCATTEEVDIFSIPPSYHGFSYNALALVRKVWNTRCRQFSHCPTESDPVKPNAHTSYAGLFPPTCSPTRGFFHSTDTPSNDYRQIPPFPRVASSNPNVPIYPRIGDISSLRDDDPAALDRVFCHFPLYTIRKTLYLHDVQQQGQGDTHNLHLPYSDSSTGSDDEQTLVGEEPSCKRVNDNFSANVVSDSMFLPLTARRWQYDWLLRWQTHMDPSSQEYPPSPSLVLDISETQTYPFGEEVDDLADFERLDMYDQPERPTSPKFFFASEEDDEAADDLYVSLPHPPSEGLFSSCHMAAIAT</sequence>